<accession>A0A8H3CFS9</accession>
<dbReference type="EMBL" id="CAJMWT010003892">
    <property type="protein sequence ID" value="CAE6480636.1"/>
    <property type="molecule type" value="Genomic_DNA"/>
</dbReference>
<evidence type="ECO:0000313" key="3">
    <source>
        <dbReference type="Proteomes" id="UP000663843"/>
    </source>
</evidence>
<name>A0A8H3CFS9_9AGAM</name>
<evidence type="ECO:0000256" key="1">
    <source>
        <dbReference type="SAM" id="MobiDB-lite"/>
    </source>
</evidence>
<reference evidence="2" key="1">
    <citation type="submission" date="2021-01" db="EMBL/GenBank/DDBJ databases">
        <authorList>
            <person name="Kaushik A."/>
        </authorList>
    </citation>
    <scope>NUCLEOTIDE SEQUENCE</scope>
    <source>
        <strain evidence="2">AG2-2IIIB</strain>
    </source>
</reference>
<feature type="region of interest" description="Disordered" evidence="1">
    <location>
        <begin position="469"/>
        <end position="544"/>
    </location>
</feature>
<comment type="caution">
    <text evidence="2">The sequence shown here is derived from an EMBL/GenBank/DDBJ whole genome shotgun (WGS) entry which is preliminary data.</text>
</comment>
<evidence type="ECO:0000313" key="2">
    <source>
        <dbReference type="EMBL" id="CAE6480636.1"/>
    </source>
</evidence>
<gene>
    <name evidence="2" type="ORF">RDB_LOCUS117710</name>
</gene>
<feature type="region of interest" description="Disordered" evidence="1">
    <location>
        <begin position="375"/>
        <end position="403"/>
    </location>
</feature>
<feature type="compositionally biased region" description="Basic and acidic residues" evidence="1">
    <location>
        <begin position="487"/>
        <end position="500"/>
    </location>
</feature>
<dbReference type="AlphaFoldDB" id="A0A8H3CFS9"/>
<feature type="compositionally biased region" description="Polar residues" evidence="1">
    <location>
        <begin position="472"/>
        <end position="482"/>
    </location>
</feature>
<proteinExistence type="predicted"/>
<feature type="compositionally biased region" description="Polar residues" evidence="1">
    <location>
        <begin position="387"/>
        <end position="403"/>
    </location>
</feature>
<protein>
    <submittedName>
        <fullName evidence="2">Uncharacterized protein</fullName>
    </submittedName>
</protein>
<sequence length="544" mass="61189">MLRDYLWRPASNQVRAAVQDIYINEDIYFNGKPLLKPWWSEPPKPASFAADNGYDDPEGAFPLLCNMLYEASYPQAYRDDALTVSCWPYIGSLVRCGACLLTMTWSSDEWFILIRAFAIQRIPIYSRIFPQIIGDGASGLRASDLARDLVRGQNNPNRGYVSLAHRLEVGKERGNDQVPTGPDFSSKYRLDETLEIAGVVMLGAVTGGPAVRPDITDKRQRFLESFKHSPQIWFLLAPSPEPLYKDFVIAFVHRLALRARPGSDLMMSGITLEHPEIEKVLFSTPVFRNASLRRPGSNSWEPTYAKFDLLQEVAGTKHEPIPYRLMGGCPMIHLACKPTSPNGVELEELWMKLKSGWVGSGPDLEEPLPYRFGPWCDQDMREKDETSSTSLEQEDGPSNTLITGFQETHTGTVEINGSQLTPPHTCRSYMPTNEAMAHYSPSKETLMINCSTPVELPQQDYELHDSPLLSDAETNSTSQSSDPGLPLDDHREHASRERVILSEPSPPSKDRGQEKAHIDWFDSVMSDKGKELPDLSDWMDSFME</sequence>
<feature type="compositionally biased region" description="Basic and acidic residues" evidence="1">
    <location>
        <begin position="508"/>
        <end position="533"/>
    </location>
</feature>
<dbReference type="Proteomes" id="UP000663843">
    <property type="component" value="Unassembled WGS sequence"/>
</dbReference>
<organism evidence="2 3">
    <name type="scientific">Rhizoctonia solani</name>
    <dbReference type="NCBI Taxonomy" id="456999"/>
    <lineage>
        <taxon>Eukaryota</taxon>
        <taxon>Fungi</taxon>
        <taxon>Dikarya</taxon>
        <taxon>Basidiomycota</taxon>
        <taxon>Agaricomycotina</taxon>
        <taxon>Agaricomycetes</taxon>
        <taxon>Cantharellales</taxon>
        <taxon>Ceratobasidiaceae</taxon>
        <taxon>Rhizoctonia</taxon>
    </lineage>
</organism>